<comment type="caution">
    <text evidence="4">The sequence shown here is derived from an EMBL/GenBank/DDBJ whole genome shotgun (WGS) entry which is preliminary data.</text>
</comment>
<feature type="region of interest" description="Disordered" evidence="1">
    <location>
        <begin position="374"/>
        <end position="400"/>
    </location>
</feature>
<keyword evidence="5" id="KW-1185">Reference proteome</keyword>
<feature type="transmembrane region" description="Helical" evidence="2">
    <location>
        <begin position="423"/>
        <end position="443"/>
    </location>
</feature>
<dbReference type="GO" id="GO:0010073">
    <property type="term" value="P:meristem maintenance"/>
    <property type="evidence" value="ECO:0007669"/>
    <property type="project" value="InterPro"/>
</dbReference>
<dbReference type="InterPro" id="IPR044824">
    <property type="entry name" value="MAIN-like"/>
</dbReference>
<dbReference type="Proteomes" id="UP000289738">
    <property type="component" value="Chromosome B10"/>
</dbReference>
<feature type="compositionally biased region" description="Basic residues" evidence="1">
    <location>
        <begin position="378"/>
        <end position="387"/>
    </location>
</feature>
<name>A0A444X5X2_ARAHY</name>
<evidence type="ECO:0000256" key="1">
    <source>
        <dbReference type="SAM" id="MobiDB-lite"/>
    </source>
</evidence>
<dbReference type="PANTHER" id="PTHR46033">
    <property type="entry name" value="PROTEIN MAIN-LIKE 2"/>
    <property type="match status" value="1"/>
</dbReference>
<feature type="domain" description="Aminotransferase-like plant mobile" evidence="3">
    <location>
        <begin position="2"/>
        <end position="349"/>
    </location>
</feature>
<dbReference type="AlphaFoldDB" id="A0A444X5X2"/>
<gene>
    <name evidence="4" type="ORF">Ahy_B10g104554</name>
</gene>
<proteinExistence type="predicted"/>
<evidence type="ECO:0000313" key="5">
    <source>
        <dbReference type="Proteomes" id="UP000289738"/>
    </source>
</evidence>
<keyword evidence="2" id="KW-0812">Transmembrane</keyword>
<reference evidence="4 5" key="1">
    <citation type="submission" date="2019-01" db="EMBL/GenBank/DDBJ databases">
        <title>Sequencing of cultivated peanut Arachis hypogaea provides insights into genome evolution and oil improvement.</title>
        <authorList>
            <person name="Chen X."/>
        </authorList>
    </citation>
    <scope>NUCLEOTIDE SEQUENCE [LARGE SCALE GENOMIC DNA]</scope>
    <source>
        <strain evidence="5">cv. Fuhuasheng</strain>
        <tissue evidence="4">Leaves</tissue>
    </source>
</reference>
<organism evidence="4 5">
    <name type="scientific">Arachis hypogaea</name>
    <name type="common">Peanut</name>
    <dbReference type="NCBI Taxonomy" id="3818"/>
    <lineage>
        <taxon>Eukaryota</taxon>
        <taxon>Viridiplantae</taxon>
        <taxon>Streptophyta</taxon>
        <taxon>Embryophyta</taxon>
        <taxon>Tracheophyta</taxon>
        <taxon>Spermatophyta</taxon>
        <taxon>Magnoliopsida</taxon>
        <taxon>eudicotyledons</taxon>
        <taxon>Gunneridae</taxon>
        <taxon>Pentapetalae</taxon>
        <taxon>rosids</taxon>
        <taxon>fabids</taxon>
        <taxon>Fabales</taxon>
        <taxon>Fabaceae</taxon>
        <taxon>Papilionoideae</taxon>
        <taxon>50 kb inversion clade</taxon>
        <taxon>dalbergioids sensu lato</taxon>
        <taxon>Dalbergieae</taxon>
        <taxon>Pterocarpus clade</taxon>
        <taxon>Arachis</taxon>
    </lineage>
</organism>
<dbReference type="InterPro" id="IPR019557">
    <property type="entry name" value="AminoTfrase-like_pln_mobile"/>
</dbReference>
<evidence type="ECO:0000256" key="2">
    <source>
        <dbReference type="SAM" id="Phobius"/>
    </source>
</evidence>
<keyword evidence="2" id="KW-0472">Membrane</keyword>
<dbReference type="EMBL" id="SDMP01000020">
    <property type="protein sequence ID" value="RYQ85059.1"/>
    <property type="molecule type" value="Genomic_DNA"/>
</dbReference>
<protein>
    <recommendedName>
        <fullName evidence="3">Aminotransferase-like plant mobile domain-containing protein</fullName>
    </recommendedName>
</protein>
<accession>A0A444X5X2</accession>
<dbReference type="PANTHER" id="PTHR46033:SF8">
    <property type="entry name" value="PROTEIN MAINTENANCE OF MERISTEMS-LIKE"/>
    <property type="match status" value="1"/>
</dbReference>
<keyword evidence="2" id="KW-1133">Transmembrane helix</keyword>
<dbReference type="Pfam" id="PF10536">
    <property type="entry name" value="PMD"/>
    <property type="match status" value="1"/>
</dbReference>
<evidence type="ECO:0000313" key="4">
    <source>
        <dbReference type="EMBL" id="RYQ85059.1"/>
    </source>
</evidence>
<evidence type="ECO:0000259" key="3">
    <source>
        <dbReference type="Pfam" id="PF10536"/>
    </source>
</evidence>
<sequence>MIGAVTCFWNRTTNNFHLPCGMIGMSLLDVAAITGLPINSPDCTPDMQSKRQYNVVLTSSYSDFIAHNMGAEGTKITKNKHVAFLFYWLNAILFCSRSVQMSKFYLPLATLLHEGKALNLAKLLLGHIFEELGQIVCDLRDNKIISTWGPLWLLQLWLNAVFENFMTKSEGGSTDKQYIDGFRLAKFKPNFLDTESDEERFWAVFSLFHTCKDFDNDQLNFTPFLHRNRGPAWLERLLFPNTNEANELANRSWANMLAVQVIPIGLPLHKKERFKITLYAPHLTARQLGFSQAIPTPQPQNDDPFCHITLTTQEDFNSCLLKNQQHRDRFNFVVYDRSFYITKSCFEWWAAYYSRYTHTLEEIQQTAIQTAVTESFPKRTHKRKAKAARPPPPKSRRTPTRTSRKVILLFITLFSNSKYPSNITIIFLNIIDSGLLTVSVAIIKRKR</sequence>